<reference evidence="1" key="1">
    <citation type="journal article" date="2021" name="New Phytol.">
        <title>Evolutionary innovations through gain and loss of genes in the ectomycorrhizal Boletales.</title>
        <authorList>
            <person name="Wu G."/>
            <person name="Miyauchi S."/>
            <person name="Morin E."/>
            <person name="Kuo A."/>
            <person name="Drula E."/>
            <person name="Varga T."/>
            <person name="Kohler A."/>
            <person name="Feng B."/>
            <person name="Cao Y."/>
            <person name="Lipzen A."/>
            <person name="Daum C."/>
            <person name="Hundley H."/>
            <person name="Pangilinan J."/>
            <person name="Johnson J."/>
            <person name="Barry K."/>
            <person name="LaButti K."/>
            <person name="Ng V."/>
            <person name="Ahrendt S."/>
            <person name="Min B."/>
            <person name="Choi I.G."/>
            <person name="Park H."/>
            <person name="Plett J.M."/>
            <person name="Magnuson J."/>
            <person name="Spatafora J.W."/>
            <person name="Nagy L.G."/>
            <person name="Henrissat B."/>
            <person name="Grigoriev I.V."/>
            <person name="Yang Z.L."/>
            <person name="Xu J."/>
            <person name="Martin F.M."/>
        </authorList>
    </citation>
    <scope>NUCLEOTIDE SEQUENCE</scope>
    <source>
        <strain evidence="1">KUC20120723A-06</strain>
    </source>
</reference>
<accession>A0ACB8BMU9</accession>
<evidence type="ECO:0000313" key="2">
    <source>
        <dbReference type="Proteomes" id="UP000790709"/>
    </source>
</evidence>
<proteinExistence type="predicted"/>
<name>A0ACB8BMU9_9AGAM</name>
<organism evidence="1 2">
    <name type="scientific">Leucogyrophana mollusca</name>
    <dbReference type="NCBI Taxonomy" id="85980"/>
    <lineage>
        <taxon>Eukaryota</taxon>
        <taxon>Fungi</taxon>
        <taxon>Dikarya</taxon>
        <taxon>Basidiomycota</taxon>
        <taxon>Agaricomycotina</taxon>
        <taxon>Agaricomycetes</taxon>
        <taxon>Agaricomycetidae</taxon>
        <taxon>Boletales</taxon>
        <taxon>Boletales incertae sedis</taxon>
        <taxon>Leucogyrophana</taxon>
    </lineage>
</organism>
<comment type="caution">
    <text evidence="1">The sequence shown here is derived from an EMBL/GenBank/DDBJ whole genome shotgun (WGS) entry which is preliminary data.</text>
</comment>
<dbReference type="Proteomes" id="UP000790709">
    <property type="component" value="Unassembled WGS sequence"/>
</dbReference>
<evidence type="ECO:0000313" key="1">
    <source>
        <dbReference type="EMBL" id="KAH7926644.1"/>
    </source>
</evidence>
<sequence>MSSDDEMNALDTRKPASGRGQTRKKQRTASPDPSLTAAKSGQASTSAAAAAEDDEIMVIESPSNTKNKGKARQKAADPAPAPTSKSSATKGKEPHKRAVSRKAVVQEPMDVDEAHDNEESENDIPPKPKPRVANGAGTTKKQTDSRPAKDTLSSKELDRWKQKVTDLEAQRDTLTKQLEEVFRLRNTEPEEALEQLRIHYDSRVKTQDALIKELTSQLARAEPLARTKHNAALHFMTREAADEEKRAAEEDNIRLKDVINQKDATIAEEKKRNTELQQSVKIARQELDAEIERSKELIAKASRNPPPSVTRSQPRKPFGNEDPKNTEVIKFYEDISNLLVTSLRFEPNPEAAQDDTIFTCVYTYVSSESRDEEKSITFTLRMHGDDAEDDRRVKYTPLELDKESPTFVRKLDFLNDAFTFPSTQQALFLTTMRDKLGEALQESDEEEDPQ</sequence>
<protein>
    <submittedName>
        <fullName evidence="1">Uncharacterized protein</fullName>
    </submittedName>
</protein>
<dbReference type="EMBL" id="MU266379">
    <property type="protein sequence ID" value="KAH7926644.1"/>
    <property type="molecule type" value="Genomic_DNA"/>
</dbReference>
<keyword evidence="2" id="KW-1185">Reference proteome</keyword>
<gene>
    <name evidence="1" type="ORF">BV22DRAFT_1032643</name>
</gene>